<dbReference type="PIRSF" id="PIRSF015974">
    <property type="entry name" value="CLN3_BTN1"/>
    <property type="match status" value="1"/>
</dbReference>
<dbReference type="RefSeq" id="XP_033802261.1">
    <property type="nucleotide sequence ID" value="XM_033946370.1"/>
</dbReference>
<keyword evidence="5 7" id="KW-1133">Transmembrane helix</keyword>
<dbReference type="KEGG" id="gsh:117361267"/>
<dbReference type="SUPFAM" id="SSF103473">
    <property type="entry name" value="MFS general substrate transporter"/>
    <property type="match status" value="1"/>
</dbReference>
<evidence type="ECO:0000256" key="3">
    <source>
        <dbReference type="ARBA" id="ARBA00022448"/>
    </source>
</evidence>
<feature type="region of interest" description="Disordered" evidence="8">
    <location>
        <begin position="1"/>
        <end position="22"/>
    </location>
</feature>
<gene>
    <name evidence="10" type="primary">CLN3</name>
</gene>
<protein>
    <recommendedName>
        <fullName evidence="7">Battenin</fullName>
    </recommendedName>
</protein>
<dbReference type="PANTHER" id="PTHR10981">
    <property type="entry name" value="BATTENIN"/>
    <property type="match status" value="1"/>
</dbReference>
<accession>A0A6P8RI43</accession>
<dbReference type="FunCoup" id="A0A6P8RI43">
    <property type="interactions" value="616"/>
</dbReference>
<dbReference type="Proteomes" id="UP000515159">
    <property type="component" value="Chromosome 5"/>
</dbReference>
<feature type="transmembrane region" description="Helical" evidence="7">
    <location>
        <begin position="401"/>
        <end position="421"/>
    </location>
</feature>
<proteinExistence type="inferred from homology"/>
<dbReference type="PRINTS" id="PR01315">
    <property type="entry name" value="BATTENIN"/>
</dbReference>
<evidence type="ECO:0000256" key="2">
    <source>
        <dbReference type="ARBA" id="ARBA00007467"/>
    </source>
</evidence>
<dbReference type="Pfam" id="PF02487">
    <property type="entry name" value="CLN3"/>
    <property type="match status" value="1"/>
</dbReference>
<keyword evidence="4 7" id="KW-0812">Transmembrane</keyword>
<evidence type="ECO:0000256" key="7">
    <source>
        <dbReference type="RuleBase" id="RU361113"/>
    </source>
</evidence>
<keyword evidence="3" id="KW-0813">Transport</keyword>
<keyword evidence="7" id="KW-0458">Lysosome</keyword>
<dbReference type="GO" id="GO:0005765">
    <property type="term" value="C:lysosomal membrane"/>
    <property type="evidence" value="ECO:0007669"/>
    <property type="project" value="UniProtKB-SubCell"/>
</dbReference>
<feature type="transmembrane region" description="Helical" evidence="7">
    <location>
        <begin position="427"/>
        <end position="446"/>
    </location>
</feature>
<comment type="similarity">
    <text evidence="2 7">Belongs to the battenin family.</text>
</comment>
<dbReference type="InParanoid" id="A0A6P8RI43"/>
<dbReference type="OrthoDB" id="5965864at2759"/>
<dbReference type="GO" id="GO:0012505">
    <property type="term" value="C:endomembrane system"/>
    <property type="evidence" value="ECO:0007669"/>
    <property type="project" value="UniProtKB-SubCell"/>
</dbReference>
<name>A0A6P8RI43_GEOSA</name>
<feature type="transmembrane region" description="Helical" evidence="7">
    <location>
        <begin position="39"/>
        <end position="59"/>
    </location>
</feature>
<evidence type="ECO:0000256" key="1">
    <source>
        <dbReference type="ARBA" id="ARBA00004127"/>
    </source>
</evidence>
<dbReference type="GO" id="GO:0007040">
    <property type="term" value="P:lysosome organization"/>
    <property type="evidence" value="ECO:0007669"/>
    <property type="project" value="TreeGrafter"/>
</dbReference>
<dbReference type="GO" id="GO:0051453">
    <property type="term" value="P:regulation of intracellular pH"/>
    <property type="evidence" value="ECO:0007669"/>
    <property type="project" value="TreeGrafter"/>
</dbReference>
<feature type="transmembrane region" description="Helical" evidence="7">
    <location>
        <begin position="204"/>
        <end position="223"/>
    </location>
</feature>
<keyword evidence="9" id="KW-1185">Reference proteome</keyword>
<feature type="transmembrane region" description="Helical" evidence="7">
    <location>
        <begin position="144"/>
        <end position="162"/>
    </location>
</feature>
<sequence>MERSDVNWKQQSDSEWEDGEVEPFPLVPPLRTSHWRNTAGFWLLGLCNNFAYVVMLSAAHDILRGQENQNRTAEFGVFTTSIYDNASSAPLPSPLPNTTISNTSRYDCNAISTAAILLADILPTLVIKFTAPFFLHLVPYNYRVLLCFLTAGGSFLIVSYSTTITVSLLGVVFASISSGLGEISFLGLTAYYHRDVVAGWSSGTGGAGIFGALSYLGLTWSGFSPRHTLLVMLVIPFIMLCSYFLLLIHPLSVPRWKWHTPSWTSLGTTYDRQPLMDQDGCARHRGNTGTSPTNAQRCMLKELSFHTSAPTHRQEPIRGVGSHSLTFSERVCIIPRLLKYMLPLSVVYFAEYFINQGLFELLYFQNIFLTHALQYRWYQMLYQAGVFISRSSVKCLSIKKIWILALLQCLNMFFLLFVVYYLFIPSIYIVMTLIVYEGLLGGAAYVNTFNNISQEIKEEHREFAMSAACVADTLGISLSGAVAIPVHNYFCNLL</sequence>
<dbReference type="CTD" id="1201"/>
<dbReference type="InterPro" id="IPR036259">
    <property type="entry name" value="MFS_trans_sf"/>
</dbReference>
<evidence type="ECO:0000313" key="9">
    <source>
        <dbReference type="Proteomes" id="UP000515159"/>
    </source>
</evidence>
<reference evidence="10" key="1">
    <citation type="submission" date="2025-08" db="UniProtKB">
        <authorList>
            <consortium name="RefSeq"/>
        </authorList>
    </citation>
    <scope>IDENTIFICATION</scope>
</reference>
<feature type="transmembrane region" description="Helical" evidence="7">
    <location>
        <begin position="168"/>
        <end position="192"/>
    </location>
</feature>
<dbReference type="PANTHER" id="PTHR10981:SF0">
    <property type="entry name" value="BATTENIN"/>
    <property type="match status" value="1"/>
</dbReference>
<feature type="transmembrane region" description="Helical" evidence="7">
    <location>
        <begin position="467"/>
        <end position="490"/>
    </location>
</feature>
<evidence type="ECO:0000256" key="4">
    <source>
        <dbReference type="ARBA" id="ARBA00022692"/>
    </source>
</evidence>
<feature type="transmembrane region" description="Helical" evidence="7">
    <location>
        <begin position="229"/>
        <end position="248"/>
    </location>
</feature>
<dbReference type="GeneID" id="117361267"/>
<evidence type="ECO:0000256" key="8">
    <source>
        <dbReference type="SAM" id="MobiDB-lite"/>
    </source>
</evidence>
<dbReference type="InterPro" id="IPR003492">
    <property type="entry name" value="Battenin_disease_Cln3"/>
</dbReference>
<evidence type="ECO:0000256" key="5">
    <source>
        <dbReference type="ARBA" id="ARBA00022989"/>
    </source>
</evidence>
<evidence type="ECO:0000313" key="10">
    <source>
        <dbReference type="RefSeq" id="XP_033802261.1"/>
    </source>
</evidence>
<comment type="subcellular location">
    <subcellularLocation>
        <location evidence="1">Endomembrane system</location>
        <topology evidence="1">Multi-pass membrane protein</topology>
    </subcellularLocation>
    <subcellularLocation>
        <location evidence="7">Lysosome membrane</location>
        <topology evidence="7">Multi-pass membrane protein</topology>
    </subcellularLocation>
</comment>
<keyword evidence="6 7" id="KW-0472">Membrane</keyword>
<evidence type="ECO:0000256" key="6">
    <source>
        <dbReference type="ARBA" id="ARBA00023136"/>
    </source>
</evidence>
<organism evidence="9 10">
    <name type="scientific">Geotrypetes seraphini</name>
    <name type="common">Gaboon caecilian</name>
    <name type="synonym">Caecilia seraphini</name>
    <dbReference type="NCBI Taxonomy" id="260995"/>
    <lineage>
        <taxon>Eukaryota</taxon>
        <taxon>Metazoa</taxon>
        <taxon>Chordata</taxon>
        <taxon>Craniata</taxon>
        <taxon>Vertebrata</taxon>
        <taxon>Euteleostomi</taxon>
        <taxon>Amphibia</taxon>
        <taxon>Gymnophiona</taxon>
        <taxon>Geotrypetes</taxon>
    </lineage>
</organism>
<dbReference type="InterPro" id="IPR018460">
    <property type="entry name" value="Battenin_disease_Cln3_subgr"/>
</dbReference>
<dbReference type="AlphaFoldDB" id="A0A6P8RI43"/>